<dbReference type="STRING" id="1163406.A0A0L0NHD1"/>
<evidence type="ECO:0000256" key="1">
    <source>
        <dbReference type="SAM" id="MobiDB-lite"/>
    </source>
</evidence>
<accession>A0A0L0NHD1</accession>
<dbReference type="AlphaFoldDB" id="A0A0L0NHD1"/>
<proteinExistence type="predicted"/>
<sequence length="607" mass="66083">MQQLAQHARSILNRKHAPPAAAVAAHRLLLVRRSPGPDDWELVKPPTMESRRRPGVAIARVSSETRSRDSISMPAVQRREATPRPDLPAWDRSVDVVYHRSRHGEARRNKTTPAADFERSLARFLPDRGGGRARHADAFARLPASVRFRIGQYILGSHGGGDATKPVSLNRRCFTRDCWDASDLTPLGAVLVPLEPCLLACSALYAAVMLTVLCDRVFHVTFSPYVGSRLSPLATTWLNKYGVYMRSIIVEVDYTRLGLGPAAPAAGLGPGLGNLEALLRDFGSAQMERDRDVPLRSLVLLCRRFYGARKEPRKSIESTTSVDSASVHVKASRASSRSLQSQHSTKTSSSADEKASLSSSRSAETPVTSPDTPTSPGGTKDSRQASVDAIDWQVVNAMRKLSGSQTTQGTAVNSCFSSDDQQQQPQPQYCPDAHLRLCNHLARLRDRVDALRMCGFSDQYTHQLVATLFPQARSRPARDHCYRVAPSTVWPSLKGQAAYVDLGQGRIVLDDGQGVGNAHRGLYMLPPPVVGPQGATYLPRASALGGAKTAARTSRSSAVPSEPKSVDGGNNTATADTRKPQQTAVVVAEMKTFQRLRNMYGKGRRGR</sequence>
<gene>
    <name evidence="2" type="ORF">TOPH_01911</name>
</gene>
<feature type="compositionally biased region" description="Low complexity" evidence="1">
    <location>
        <begin position="417"/>
        <end position="427"/>
    </location>
</feature>
<feature type="region of interest" description="Disordered" evidence="1">
    <location>
        <begin position="401"/>
        <end position="427"/>
    </location>
</feature>
<organism evidence="2 3">
    <name type="scientific">Tolypocladium ophioglossoides (strain CBS 100239)</name>
    <name type="common">Snaketongue truffleclub</name>
    <name type="synonym">Elaphocordyceps ophioglossoides</name>
    <dbReference type="NCBI Taxonomy" id="1163406"/>
    <lineage>
        <taxon>Eukaryota</taxon>
        <taxon>Fungi</taxon>
        <taxon>Dikarya</taxon>
        <taxon>Ascomycota</taxon>
        <taxon>Pezizomycotina</taxon>
        <taxon>Sordariomycetes</taxon>
        <taxon>Hypocreomycetidae</taxon>
        <taxon>Hypocreales</taxon>
        <taxon>Ophiocordycipitaceae</taxon>
        <taxon>Tolypocladium</taxon>
    </lineage>
</organism>
<feature type="region of interest" description="Disordered" evidence="1">
    <location>
        <begin position="548"/>
        <end position="582"/>
    </location>
</feature>
<evidence type="ECO:0000313" key="2">
    <source>
        <dbReference type="EMBL" id="KND93517.1"/>
    </source>
</evidence>
<keyword evidence="3" id="KW-1185">Reference proteome</keyword>
<dbReference type="OrthoDB" id="4776573at2759"/>
<dbReference type="EMBL" id="LFRF01000003">
    <property type="protein sequence ID" value="KND93517.1"/>
    <property type="molecule type" value="Genomic_DNA"/>
</dbReference>
<feature type="compositionally biased region" description="Low complexity" evidence="1">
    <location>
        <begin position="332"/>
        <end position="379"/>
    </location>
</feature>
<feature type="compositionally biased region" description="Polar residues" evidence="1">
    <location>
        <begin position="568"/>
        <end position="582"/>
    </location>
</feature>
<feature type="compositionally biased region" description="Polar residues" evidence="1">
    <location>
        <begin position="402"/>
        <end position="416"/>
    </location>
</feature>
<comment type="caution">
    <text evidence="2">The sequence shown here is derived from an EMBL/GenBank/DDBJ whole genome shotgun (WGS) entry which is preliminary data.</text>
</comment>
<protein>
    <submittedName>
        <fullName evidence="2">Uncharacterized protein</fullName>
    </submittedName>
</protein>
<dbReference type="Proteomes" id="UP000036947">
    <property type="component" value="Unassembled WGS sequence"/>
</dbReference>
<feature type="region of interest" description="Disordered" evidence="1">
    <location>
        <begin position="61"/>
        <end position="87"/>
    </location>
</feature>
<feature type="compositionally biased region" description="Low complexity" evidence="1">
    <location>
        <begin position="549"/>
        <end position="558"/>
    </location>
</feature>
<reference evidence="2 3" key="1">
    <citation type="journal article" date="2015" name="BMC Genomics">
        <title>The genome of the truffle-parasite Tolypocladium ophioglossoides and the evolution of antifungal peptaibiotics.</title>
        <authorList>
            <person name="Quandt C.A."/>
            <person name="Bushley K.E."/>
            <person name="Spatafora J.W."/>
        </authorList>
    </citation>
    <scope>NUCLEOTIDE SEQUENCE [LARGE SCALE GENOMIC DNA]</scope>
    <source>
        <strain evidence="2 3">CBS 100239</strain>
    </source>
</reference>
<name>A0A0L0NHD1_TOLOC</name>
<feature type="region of interest" description="Disordered" evidence="1">
    <location>
        <begin position="313"/>
        <end position="385"/>
    </location>
</feature>
<evidence type="ECO:0000313" key="3">
    <source>
        <dbReference type="Proteomes" id="UP000036947"/>
    </source>
</evidence>